<evidence type="ECO:0000313" key="10">
    <source>
        <dbReference type="EMBL" id="SHI72915.1"/>
    </source>
</evidence>
<dbReference type="AlphaFoldDB" id="A0A1M6DI99"/>
<evidence type="ECO:0000259" key="9">
    <source>
        <dbReference type="Pfam" id="PF01061"/>
    </source>
</evidence>
<protein>
    <submittedName>
        <fullName evidence="10">Teichoic acid transport system permease protein</fullName>
    </submittedName>
</protein>
<proteinExistence type="inferred from homology"/>
<comment type="subcellular location">
    <subcellularLocation>
        <location evidence="1">Cell inner membrane</location>
        <topology evidence="1">Multi-pass membrane protein</topology>
    </subcellularLocation>
</comment>
<dbReference type="EMBL" id="FQZG01000013">
    <property type="protein sequence ID" value="SHI72915.1"/>
    <property type="molecule type" value="Genomic_DNA"/>
</dbReference>
<dbReference type="GO" id="GO:0005886">
    <property type="term" value="C:plasma membrane"/>
    <property type="evidence" value="ECO:0007669"/>
    <property type="project" value="UniProtKB-SubCell"/>
</dbReference>
<dbReference type="PANTHER" id="PTHR30413:SF8">
    <property type="entry name" value="TRANSPORT PERMEASE PROTEIN"/>
    <property type="match status" value="1"/>
</dbReference>
<dbReference type="GO" id="GO:0140359">
    <property type="term" value="F:ABC-type transporter activity"/>
    <property type="evidence" value="ECO:0007669"/>
    <property type="project" value="InterPro"/>
</dbReference>
<sequence>MKGKTESRSDVHIYTPHKAGLPRMGEYFRDLWRRWDFAMELANTNMRAANTNTVLGQLWLVVNPLLLAAVYFLLVVVLRGSSGGSVDFPQIAGGLFLFFLITGIIQSCATSVTNSGSLVLNMNFPKLLLIVSNTYLAVRRYLPTLLVYLVIHLLWGKPFTVHMLWIPLAILCATMVGMGIGALVATLQVYFRDTAQFLPYIIRIWLYASPVLYTAEQFLDTAIGKHMGPFVQLNPATSVLGIWGDATHAANPSLTYIVIAVGWSLLLTIVGGLVYMSREREFAVRL</sequence>
<keyword evidence="3" id="KW-0813">Transport</keyword>
<evidence type="ECO:0000256" key="7">
    <source>
        <dbReference type="ARBA" id="ARBA00023136"/>
    </source>
</evidence>
<keyword evidence="11" id="KW-1185">Reference proteome</keyword>
<organism evidence="10 11">
    <name type="scientific">Tessaracoccus bendigoensis DSM 12906</name>
    <dbReference type="NCBI Taxonomy" id="1123357"/>
    <lineage>
        <taxon>Bacteria</taxon>
        <taxon>Bacillati</taxon>
        <taxon>Actinomycetota</taxon>
        <taxon>Actinomycetes</taxon>
        <taxon>Propionibacteriales</taxon>
        <taxon>Propionibacteriaceae</taxon>
        <taxon>Tessaracoccus</taxon>
    </lineage>
</organism>
<dbReference type="Pfam" id="PF01061">
    <property type="entry name" value="ABC2_membrane"/>
    <property type="match status" value="1"/>
</dbReference>
<dbReference type="RefSeq" id="WP_073186373.1">
    <property type="nucleotide sequence ID" value="NZ_FQZG01000013.1"/>
</dbReference>
<accession>A0A1M6DI99</accession>
<dbReference type="PANTHER" id="PTHR30413">
    <property type="entry name" value="INNER MEMBRANE TRANSPORT PERMEASE"/>
    <property type="match status" value="1"/>
</dbReference>
<feature type="transmembrane region" description="Helical" evidence="8">
    <location>
        <begin position="58"/>
        <end position="78"/>
    </location>
</feature>
<comment type="similarity">
    <text evidence="2">Belongs to the ABC-2 integral membrane protein family.</text>
</comment>
<feature type="domain" description="ABC-2 type transporter transmembrane" evidence="9">
    <location>
        <begin position="45"/>
        <end position="218"/>
    </location>
</feature>
<evidence type="ECO:0000256" key="3">
    <source>
        <dbReference type="ARBA" id="ARBA00022448"/>
    </source>
</evidence>
<evidence type="ECO:0000256" key="6">
    <source>
        <dbReference type="ARBA" id="ARBA00022989"/>
    </source>
</evidence>
<evidence type="ECO:0000256" key="5">
    <source>
        <dbReference type="ARBA" id="ARBA00022692"/>
    </source>
</evidence>
<dbReference type="InterPro" id="IPR013525">
    <property type="entry name" value="ABC2_TM"/>
</dbReference>
<gene>
    <name evidence="10" type="ORF">SAMN02745244_00924</name>
</gene>
<evidence type="ECO:0000256" key="4">
    <source>
        <dbReference type="ARBA" id="ARBA00022475"/>
    </source>
</evidence>
<dbReference type="Proteomes" id="UP000184512">
    <property type="component" value="Unassembled WGS sequence"/>
</dbReference>
<keyword evidence="7 8" id="KW-0472">Membrane</keyword>
<keyword evidence="6 8" id="KW-1133">Transmembrane helix</keyword>
<evidence type="ECO:0000256" key="2">
    <source>
        <dbReference type="ARBA" id="ARBA00007783"/>
    </source>
</evidence>
<dbReference type="OrthoDB" id="4186295at2"/>
<feature type="transmembrane region" description="Helical" evidence="8">
    <location>
        <begin position="90"/>
        <end position="107"/>
    </location>
</feature>
<evidence type="ECO:0000256" key="1">
    <source>
        <dbReference type="ARBA" id="ARBA00004429"/>
    </source>
</evidence>
<evidence type="ECO:0000313" key="11">
    <source>
        <dbReference type="Proteomes" id="UP000184512"/>
    </source>
</evidence>
<reference evidence="10 11" key="1">
    <citation type="submission" date="2016-11" db="EMBL/GenBank/DDBJ databases">
        <authorList>
            <person name="Jaros S."/>
            <person name="Januszkiewicz K."/>
            <person name="Wedrychowicz H."/>
        </authorList>
    </citation>
    <scope>NUCLEOTIDE SEQUENCE [LARGE SCALE GENOMIC DNA]</scope>
    <source>
        <strain evidence="10 11">DSM 12906</strain>
    </source>
</reference>
<feature type="transmembrane region" description="Helical" evidence="8">
    <location>
        <begin position="127"/>
        <end position="151"/>
    </location>
</feature>
<keyword evidence="4" id="KW-1003">Cell membrane</keyword>
<evidence type="ECO:0000256" key="8">
    <source>
        <dbReference type="SAM" id="Phobius"/>
    </source>
</evidence>
<keyword evidence="5 8" id="KW-0812">Transmembrane</keyword>
<dbReference type="STRING" id="1123357.SAMN02745244_00924"/>
<feature type="transmembrane region" description="Helical" evidence="8">
    <location>
        <begin position="197"/>
        <end position="215"/>
    </location>
</feature>
<feature type="transmembrane region" description="Helical" evidence="8">
    <location>
        <begin position="256"/>
        <end position="276"/>
    </location>
</feature>
<name>A0A1M6DI99_9ACTN</name>
<dbReference type="GO" id="GO:0015920">
    <property type="term" value="P:lipopolysaccharide transport"/>
    <property type="evidence" value="ECO:0007669"/>
    <property type="project" value="TreeGrafter"/>
</dbReference>
<feature type="transmembrane region" description="Helical" evidence="8">
    <location>
        <begin position="163"/>
        <end position="191"/>
    </location>
</feature>